<evidence type="ECO:0000313" key="2">
    <source>
        <dbReference type="EMBL" id="KAJ7429001.1"/>
    </source>
</evidence>
<protein>
    <submittedName>
        <fullName evidence="2">Uncharacterized protein</fullName>
    </submittedName>
</protein>
<dbReference type="PANTHER" id="PTHR23335">
    <property type="entry name" value="CALMODULIN-BINDING TRANSCRIPTION ACTIVATOR CAMTA"/>
    <property type="match status" value="1"/>
</dbReference>
<evidence type="ECO:0000313" key="3">
    <source>
        <dbReference type="Proteomes" id="UP001145742"/>
    </source>
</evidence>
<proteinExistence type="predicted"/>
<reference evidence="2" key="1">
    <citation type="submission" date="2019-10" db="EMBL/GenBank/DDBJ databases">
        <authorList>
            <person name="Soares A.E.R."/>
            <person name="Aleixo A."/>
            <person name="Schneider P."/>
            <person name="Miyaki C.Y."/>
            <person name="Schneider M.P."/>
            <person name="Mello C."/>
            <person name="Vasconcelos A.T.R."/>
        </authorList>
    </citation>
    <scope>NUCLEOTIDE SEQUENCE</scope>
    <source>
        <tissue evidence="2">Muscle</tissue>
    </source>
</reference>
<dbReference type="InterPro" id="IPR036770">
    <property type="entry name" value="Ankyrin_rpt-contain_sf"/>
</dbReference>
<dbReference type="PANTHER" id="PTHR23335:SF1">
    <property type="entry name" value="CALMODULIN-BINDING TRANSCRIPTION ACTIVATOR, ISOFORM F"/>
    <property type="match status" value="1"/>
</dbReference>
<feature type="region of interest" description="Disordered" evidence="1">
    <location>
        <begin position="68"/>
        <end position="97"/>
    </location>
</feature>
<evidence type="ECO:0000256" key="1">
    <source>
        <dbReference type="SAM" id="MobiDB-lite"/>
    </source>
</evidence>
<comment type="caution">
    <text evidence="2">The sequence shown here is derived from an EMBL/GenBank/DDBJ whole genome shotgun (WGS) entry which is preliminary data.</text>
</comment>
<gene>
    <name evidence="2" type="ORF">WISP_00289</name>
</gene>
<sequence>MWACALGHREAAERLCRWDRRALAVPDMLGRLPLALARARGHLALVTRLEELQVAPVSPRCHLPGLRVPSPLSASPDTGHPWSAPACPQVSPLCPQA</sequence>
<organism evidence="2 3">
    <name type="scientific">Willisornis vidua</name>
    <name type="common">Xingu scale-backed antbird</name>
    <dbReference type="NCBI Taxonomy" id="1566151"/>
    <lineage>
        <taxon>Eukaryota</taxon>
        <taxon>Metazoa</taxon>
        <taxon>Chordata</taxon>
        <taxon>Craniata</taxon>
        <taxon>Vertebrata</taxon>
        <taxon>Euteleostomi</taxon>
        <taxon>Archelosauria</taxon>
        <taxon>Archosauria</taxon>
        <taxon>Dinosauria</taxon>
        <taxon>Saurischia</taxon>
        <taxon>Theropoda</taxon>
        <taxon>Coelurosauria</taxon>
        <taxon>Aves</taxon>
        <taxon>Neognathae</taxon>
        <taxon>Neoaves</taxon>
        <taxon>Telluraves</taxon>
        <taxon>Australaves</taxon>
        <taxon>Passeriformes</taxon>
        <taxon>Thamnophilidae</taxon>
        <taxon>Willisornis</taxon>
    </lineage>
</organism>
<keyword evidence="3" id="KW-1185">Reference proteome</keyword>
<dbReference type="EMBL" id="WHWB01000035">
    <property type="protein sequence ID" value="KAJ7429001.1"/>
    <property type="molecule type" value="Genomic_DNA"/>
</dbReference>
<accession>A0ABQ9E1L4</accession>
<name>A0ABQ9E1L4_9PASS</name>
<dbReference type="SUPFAM" id="SSF48403">
    <property type="entry name" value="Ankyrin repeat"/>
    <property type="match status" value="1"/>
</dbReference>
<dbReference type="Proteomes" id="UP001145742">
    <property type="component" value="Unassembled WGS sequence"/>
</dbReference>